<proteinExistence type="predicted"/>
<name>A0A8J2LLA6_9HEXA</name>
<comment type="caution">
    <text evidence="1">The sequence shown here is derived from an EMBL/GenBank/DDBJ whole genome shotgun (WGS) entry which is preliminary data.</text>
</comment>
<organism evidence="1 2">
    <name type="scientific">Allacma fusca</name>
    <dbReference type="NCBI Taxonomy" id="39272"/>
    <lineage>
        <taxon>Eukaryota</taxon>
        <taxon>Metazoa</taxon>
        <taxon>Ecdysozoa</taxon>
        <taxon>Arthropoda</taxon>
        <taxon>Hexapoda</taxon>
        <taxon>Collembola</taxon>
        <taxon>Symphypleona</taxon>
        <taxon>Sminthuridae</taxon>
        <taxon>Allacma</taxon>
    </lineage>
</organism>
<dbReference type="AlphaFoldDB" id="A0A8J2LLA6"/>
<reference evidence="1" key="1">
    <citation type="submission" date="2021-06" db="EMBL/GenBank/DDBJ databases">
        <authorList>
            <person name="Hodson N. C."/>
            <person name="Mongue J. A."/>
            <person name="Jaron S. K."/>
        </authorList>
    </citation>
    <scope>NUCLEOTIDE SEQUENCE</scope>
</reference>
<accession>A0A8J2LLA6</accession>
<evidence type="ECO:0000313" key="1">
    <source>
        <dbReference type="EMBL" id="CAG7837888.1"/>
    </source>
</evidence>
<sequence length="106" mass="12099">MCWHSELALLKSICRTVAWLQSPNGSSHIDCHLNSSSDEVVHRNSANTSDKLAPHTMAAMSRQAANCTRKHQRHFLAQRSLNYYISLFSLFISYHNTINNSNYISF</sequence>
<dbReference type="Proteomes" id="UP000708208">
    <property type="component" value="Unassembled WGS sequence"/>
</dbReference>
<gene>
    <name evidence="1" type="ORF">AFUS01_LOCUS46926</name>
</gene>
<evidence type="ECO:0000313" key="2">
    <source>
        <dbReference type="Proteomes" id="UP000708208"/>
    </source>
</evidence>
<keyword evidence="2" id="KW-1185">Reference proteome</keyword>
<dbReference type="EMBL" id="CAJVCH010571574">
    <property type="protein sequence ID" value="CAG7837888.1"/>
    <property type="molecule type" value="Genomic_DNA"/>
</dbReference>
<protein>
    <submittedName>
        <fullName evidence="1">Uncharacterized protein</fullName>
    </submittedName>
</protein>